<dbReference type="GeneID" id="8848234"/>
<evidence type="ECO:0000313" key="3">
    <source>
        <dbReference type="Proteomes" id="UP000006671"/>
    </source>
</evidence>
<accession>D2VFB4</accession>
<dbReference type="STRING" id="5762.D2VFB4"/>
<dbReference type="eggNOG" id="KOG1550">
    <property type="taxonomic scope" value="Eukaryota"/>
</dbReference>
<dbReference type="OMA" id="WFQKSAN"/>
<dbReference type="VEuPathDB" id="AmoebaDB:NAEGRDRAFT_33665"/>
<dbReference type="OrthoDB" id="2384430at2759"/>
<proteinExistence type="inferred from homology"/>
<reference evidence="2 3" key="1">
    <citation type="journal article" date="2010" name="Cell">
        <title>The genome of Naegleria gruberi illuminates early eukaryotic versatility.</title>
        <authorList>
            <person name="Fritz-Laylin L.K."/>
            <person name="Prochnik S.E."/>
            <person name="Ginger M.L."/>
            <person name="Dacks J.B."/>
            <person name="Carpenter M.L."/>
            <person name="Field M.C."/>
            <person name="Kuo A."/>
            <person name="Paredez A."/>
            <person name="Chapman J."/>
            <person name="Pham J."/>
            <person name="Shu S."/>
            <person name="Neupane R."/>
            <person name="Cipriano M."/>
            <person name="Mancuso J."/>
            <person name="Tu H."/>
            <person name="Salamov A."/>
            <person name="Lindquist E."/>
            <person name="Shapiro H."/>
            <person name="Lucas S."/>
            <person name="Grigoriev I.V."/>
            <person name="Cande W.Z."/>
            <person name="Fulton C."/>
            <person name="Rokhsar D.S."/>
            <person name="Dawson S.C."/>
        </authorList>
    </citation>
    <scope>NUCLEOTIDE SEQUENCE [LARGE SCALE GENOMIC DNA]</scope>
    <source>
        <strain evidence="2 3">NEG-M</strain>
    </source>
</reference>
<organism evidence="3">
    <name type="scientific">Naegleria gruberi</name>
    <name type="common">Amoeba</name>
    <dbReference type="NCBI Taxonomy" id="5762"/>
    <lineage>
        <taxon>Eukaryota</taxon>
        <taxon>Discoba</taxon>
        <taxon>Heterolobosea</taxon>
        <taxon>Tetramitia</taxon>
        <taxon>Eutetramitia</taxon>
        <taxon>Vahlkampfiidae</taxon>
        <taxon>Naegleria</taxon>
    </lineage>
</organism>
<evidence type="ECO:0000313" key="2">
    <source>
        <dbReference type="EMBL" id="EFC44340.1"/>
    </source>
</evidence>
<dbReference type="PANTHER" id="PTHR11102:SF160">
    <property type="entry name" value="ERAD-ASSOCIATED E3 UBIQUITIN-PROTEIN LIGASE COMPONENT HRD3"/>
    <property type="match status" value="1"/>
</dbReference>
<dbReference type="Pfam" id="PF08238">
    <property type="entry name" value="Sel1"/>
    <property type="match status" value="7"/>
</dbReference>
<comment type="similarity">
    <text evidence="1">Belongs to the sel-1 family.</text>
</comment>
<dbReference type="InterPro" id="IPR006597">
    <property type="entry name" value="Sel1-like"/>
</dbReference>
<dbReference type="KEGG" id="ngr:NAEGRDRAFT_33665"/>
<dbReference type="EMBL" id="GG738868">
    <property type="protein sequence ID" value="EFC44340.1"/>
    <property type="molecule type" value="Genomic_DNA"/>
</dbReference>
<gene>
    <name evidence="2" type="ORF">NAEGRDRAFT_33665</name>
</gene>
<keyword evidence="3" id="KW-1185">Reference proteome</keyword>
<evidence type="ECO:0000256" key="1">
    <source>
        <dbReference type="ARBA" id="ARBA00038101"/>
    </source>
</evidence>
<protein>
    <submittedName>
        <fullName evidence="2">Predicted protein</fullName>
    </submittedName>
</protein>
<dbReference type="AlphaFoldDB" id="D2VFB4"/>
<dbReference type="InParanoid" id="D2VFB4"/>
<dbReference type="InterPro" id="IPR011990">
    <property type="entry name" value="TPR-like_helical_dom_sf"/>
</dbReference>
<dbReference type="SUPFAM" id="SSF81901">
    <property type="entry name" value="HCP-like"/>
    <property type="match status" value="2"/>
</dbReference>
<name>D2VFB4_NAEGR</name>
<dbReference type="Proteomes" id="UP000006671">
    <property type="component" value="Unassembled WGS sequence"/>
</dbReference>
<dbReference type="Gene3D" id="1.25.40.10">
    <property type="entry name" value="Tetratricopeptide repeat domain"/>
    <property type="match status" value="2"/>
</dbReference>
<dbReference type="InterPro" id="IPR050767">
    <property type="entry name" value="Sel1_AlgK"/>
</dbReference>
<dbReference type="SMART" id="SM00671">
    <property type="entry name" value="SEL1"/>
    <property type="match status" value="7"/>
</dbReference>
<dbReference type="PANTHER" id="PTHR11102">
    <property type="entry name" value="SEL-1-LIKE PROTEIN"/>
    <property type="match status" value="1"/>
</dbReference>
<dbReference type="RefSeq" id="XP_002677084.1">
    <property type="nucleotide sequence ID" value="XM_002677038.1"/>
</dbReference>
<sequence>MDGIGTSISHTKALKYFKKAAKQDNIGAQHNYGKLLERNGKPYKAFKWFVRAAEKGNCRYSQHRLGELYLDGIGVENDDSTAFEWFQRAANQEYSEAQLALARMYFYGQGVSRSLKKSFEWALKAATSNENGRAQYETGLNYLKGCGVEPSTEEALKFLRKAADNEDADAQLLLSGRFHDGGFYEQAFKWYNMSAEKGNILSQYNIGVMYKKGIGVAQSYSKSAEWYEKGFYKLLLETDYLSGKDLDF</sequence>